<comment type="similarity">
    <text evidence="1">Belongs to the RecO family.</text>
</comment>
<keyword evidence="9" id="KW-1185">Reference proteome</keyword>
<dbReference type="RefSeq" id="WP_184342268.1">
    <property type="nucleotide sequence ID" value="NZ_JACHIG010000009.1"/>
</dbReference>
<organism evidence="8 9">
    <name type="scientific">Prosthecobacter vanneervenii</name>
    <dbReference type="NCBI Taxonomy" id="48466"/>
    <lineage>
        <taxon>Bacteria</taxon>
        <taxon>Pseudomonadati</taxon>
        <taxon>Verrucomicrobiota</taxon>
        <taxon>Verrucomicrobiia</taxon>
        <taxon>Verrucomicrobiales</taxon>
        <taxon>Verrucomicrobiaceae</taxon>
        <taxon>Prosthecobacter</taxon>
    </lineage>
</organism>
<dbReference type="Pfam" id="PF11967">
    <property type="entry name" value="RecO_N"/>
    <property type="match status" value="1"/>
</dbReference>
<dbReference type="InterPro" id="IPR037278">
    <property type="entry name" value="ARFGAP/RecO"/>
</dbReference>
<evidence type="ECO:0000256" key="6">
    <source>
        <dbReference type="ARBA" id="ARBA00033409"/>
    </source>
</evidence>
<dbReference type="AlphaFoldDB" id="A0A7W7YE05"/>
<evidence type="ECO:0000256" key="1">
    <source>
        <dbReference type="ARBA" id="ARBA00007452"/>
    </source>
</evidence>
<proteinExistence type="inferred from homology"/>
<keyword evidence="4" id="KW-0233">DNA recombination</keyword>
<dbReference type="GO" id="GO:0006310">
    <property type="term" value="P:DNA recombination"/>
    <property type="evidence" value="ECO:0007669"/>
    <property type="project" value="UniProtKB-KW"/>
</dbReference>
<comment type="caution">
    <text evidence="8">The sequence shown here is derived from an EMBL/GenBank/DDBJ whole genome shotgun (WGS) entry which is preliminary data.</text>
</comment>
<evidence type="ECO:0000256" key="2">
    <source>
        <dbReference type="ARBA" id="ARBA00021310"/>
    </source>
</evidence>
<dbReference type="InterPro" id="IPR022572">
    <property type="entry name" value="DNA_rep/recomb_RecO_N"/>
</dbReference>
<dbReference type="InterPro" id="IPR012340">
    <property type="entry name" value="NA-bd_OB-fold"/>
</dbReference>
<dbReference type="Pfam" id="PF02565">
    <property type="entry name" value="RecO_C"/>
    <property type="match status" value="1"/>
</dbReference>
<evidence type="ECO:0000256" key="4">
    <source>
        <dbReference type="ARBA" id="ARBA00023172"/>
    </source>
</evidence>
<keyword evidence="3" id="KW-0227">DNA damage</keyword>
<dbReference type="PANTHER" id="PTHR33991">
    <property type="entry name" value="DNA REPAIR PROTEIN RECO"/>
    <property type="match status" value="1"/>
</dbReference>
<dbReference type="EMBL" id="JACHIG010000009">
    <property type="protein sequence ID" value="MBB5034450.1"/>
    <property type="molecule type" value="Genomic_DNA"/>
</dbReference>
<evidence type="ECO:0000259" key="7">
    <source>
        <dbReference type="Pfam" id="PF11967"/>
    </source>
</evidence>
<dbReference type="SUPFAM" id="SSF50249">
    <property type="entry name" value="Nucleic acid-binding proteins"/>
    <property type="match status" value="1"/>
</dbReference>
<protein>
    <recommendedName>
        <fullName evidence="2">DNA repair protein RecO</fullName>
    </recommendedName>
    <alternativeName>
        <fullName evidence="6">Recombination protein O</fullName>
    </alternativeName>
</protein>
<evidence type="ECO:0000313" key="9">
    <source>
        <dbReference type="Proteomes" id="UP000590740"/>
    </source>
</evidence>
<dbReference type="GO" id="GO:0006302">
    <property type="term" value="P:double-strand break repair"/>
    <property type="evidence" value="ECO:0007669"/>
    <property type="project" value="TreeGrafter"/>
</dbReference>
<accession>A0A7W7YE05</accession>
<dbReference type="InterPro" id="IPR003717">
    <property type="entry name" value="RecO"/>
</dbReference>
<dbReference type="Proteomes" id="UP000590740">
    <property type="component" value="Unassembled WGS sequence"/>
</dbReference>
<gene>
    <name evidence="8" type="ORF">HNQ65_004044</name>
</gene>
<evidence type="ECO:0000256" key="3">
    <source>
        <dbReference type="ARBA" id="ARBA00022763"/>
    </source>
</evidence>
<dbReference type="Gene3D" id="1.20.1440.120">
    <property type="entry name" value="Recombination protein O, C-terminal domain"/>
    <property type="match status" value="1"/>
</dbReference>
<evidence type="ECO:0000256" key="5">
    <source>
        <dbReference type="ARBA" id="ARBA00023204"/>
    </source>
</evidence>
<keyword evidence="5" id="KW-0234">DNA repair</keyword>
<dbReference type="InterPro" id="IPR042242">
    <property type="entry name" value="RecO_C"/>
</dbReference>
<dbReference type="GO" id="GO:0043590">
    <property type="term" value="C:bacterial nucleoid"/>
    <property type="evidence" value="ECO:0007669"/>
    <property type="project" value="TreeGrafter"/>
</dbReference>
<feature type="domain" description="DNA replication/recombination mediator RecO N-terminal" evidence="7">
    <location>
        <begin position="1"/>
        <end position="78"/>
    </location>
</feature>
<reference evidence="8 9" key="1">
    <citation type="submission" date="2020-08" db="EMBL/GenBank/DDBJ databases">
        <title>Genomic Encyclopedia of Type Strains, Phase IV (KMG-IV): sequencing the most valuable type-strain genomes for metagenomic binning, comparative biology and taxonomic classification.</title>
        <authorList>
            <person name="Goeker M."/>
        </authorList>
    </citation>
    <scope>NUCLEOTIDE SEQUENCE [LARGE SCALE GENOMIC DNA]</scope>
    <source>
        <strain evidence="8 9">DSM 12252</strain>
    </source>
</reference>
<name>A0A7W7YE05_9BACT</name>
<evidence type="ECO:0000313" key="8">
    <source>
        <dbReference type="EMBL" id="MBB5034450.1"/>
    </source>
</evidence>
<dbReference type="SUPFAM" id="SSF57863">
    <property type="entry name" value="ArfGap/RecO-like zinc finger"/>
    <property type="match status" value="1"/>
</dbReference>
<sequence length="181" mass="20058">MEKTEAILIGRTRYAESSLIVHWCSPDVGLFKTIAKGALRPKSPFSGVLDLFVSADLRFVRSKSSDLHTLAEARWTHPRLGLRESYGRVLAATYLVKLVSLVAESGSPIPEIHDLLVKALDYLAAKDPVPALITRFEQRLAEILGIIPGGDSGMASAAIEDSFHRKLPVQRRQLADWMMKH</sequence>
<dbReference type="Gene3D" id="2.40.50.140">
    <property type="entry name" value="Nucleic acid-binding proteins"/>
    <property type="match status" value="1"/>
</dbReference>
<dbReference type="PANTHER" id="PTHR33991:SF1">
    <property type="entry name" value="DNA REPAIR PROTEIN RECO"/>
    <property type="match status" value="1"/>
</dbReference>
<dbReference type="NCBIfam" id="TIGR00613">
    <property type="entry name" value="reco"/>
    <property type="match status" value="1"/>
</dbReference>